<protein>
    <recommendedName>
        <fullName evidence="4">Glycosyltransferase</fullName>
        <ecNumber evidence="4">2.4.1.-</ecNumber>
    </recommendedName>
</protein>
<dbReference type="Proteomes" id="UP001180020">
    <property type="component" value="Unassembled WGS sequence"/>
</dbReference>
<dbReference type="PROSITE" id="PS00375">
    <property type="entry name" value="UDPGT"/>
    <property type="match status" value="1"/>
</dbReference>
<organism evidence="5 6">
    <name type="scientific">Acorus calamus</name>
    <name type="common">Sweet flag</name>
    <dbReference type="NCBI Taxonomy" id="4465"/>
    <lineage>
        <taxon>Eukaryota</taxon>
        <taxon>Viridiplantae</taxon>
        <taxon>Streptophyta</taxon>
        <taxon>Embryophyta</taxon>
        <taxon>Tracheophyta</taxon>
        <taxon>Spermatophyta</taxon>
        <taxon>Magnoliopsida</taxon>
        <taxon>Liliopsida</taxon>
        <taxon>Acoraceae</taxon>
        <taxon>Acorus</taxon>
    </lineage>
</organism>
<reference evidence="5" key="2">
    <citation type="submission" date="2023-06" db="EMBL/GenBank/DDBJ databases">
        <authorList>
            <person name="Ma L."/>
            <person name="Liu K.-W."/>
            <person name="Li Z."/>
            <person name="Hsiao Y.-Y."/>
            <person name="Qi Y."/>
            <person name="Fu T."/>
            <person name="Tang G."/>
            <person name="Zhang D."/>
            <person name="Sun W.-H."/>
            <person name="Liu D.-K."/>
            <person name="Li Y."/>
            <person name="Chen G.-Z."/>
            <person name="Liu X.-D."/>
            <person name="Liao X.-Y."/>
            <person name="Jiang Y.-T."/>
            <person name="Yu X."/>
            <person name="Hao Y."/>
            <person name="Huang J."/>
            <person name="Zhao X.-W."/>
            <person name="Ke S."/>
            <person name="Chen Y.-Y."/>
            <person name="Wu W.-L."/>
            <person name="Hsu J.-L."/>
            <person name="Lin Y.-F."/>
            <person name="Huang M.-D."/>
            <person name="Li C.-Y."/>
            <person name="Huang L."/>
            <person name="Wang Z.-W."/>
            <person name="Zhao X."/>
            <person name="Zhong W.-Y."/>
            <person name="Peng D.-H."/>
            <person name="Ahmad S."/>
            <person name="Lan S."/>
            <person name="Zhang J.-S."/>
            <person name="Tsai W.-C."/>
            <person name="Van De Peer Y."/>
            <person name="Liu Z.-J."/>
        </authorList>
    </citation>
    <scope>NUCLEOTIDE SEQUENCE</scope>
    <source>
        <strain evidence="5">CP</strain>
        <tissue evidence="5">Leaves</tissue>
    </source>
</reference>
<sequence length="459" mass="50047">MSREIVVVPFHDPGHIFPCTELCNQLAARNYHVALLIPKDSSSVPHHHHPLVHTFLHSSPPPRPPPLQQPTVDPLIDYLSHASHGRDFSSIICVIVDDMMHQVIQTCLERSIPAVTIFTSSACSAALDHATWKVQMEGSLVPGEERTVPGLPDDVTITLSDVTHVHRPPSPPPGIEGLPPPPPPFMRPPRIAGTDGSAAMLFNTCDDLERPFIEYLANEKRKPVWAVGPLLPGRLWDSLDQPVQDAEIRPGRESDVGEREVLEWLDSKPRGSVIYVSFGSLRSPSEASLAELAAGLEESTRPFIWVIQPKGRPGPGPAGYYPDGLAGRAGERGLIIRGWAPQLLILSHPSTGGFISHCGWNSTVEALRCGVPILAWPIDGDQFHNAKLVTARLRCGFMIRAEPDAVTKDDVTRGIERLLGDEEARRRADSVRAVFADGFPKSSSASLDAFLESVITNSA</sequence>
<dbReference type="PANTHER" id="PTHR48047:SF131">
    <property type="entry name" value="GLYCOSYLTRANSFERASE"/>
    <property type="match status" value="1"/>
</dbReference>
<reference evidence="5" key="1">
    <citation type="journal article" date="2023" name="Nat. Commun.">
        <title>Diploid and tetraploid genomes of Acorus and the evolution of monocots.</title>
        <authorList>
            <person name="Ma L."/>
            <person name="Liu K.W."/>
            <person name="Li Z."/>
            <person name="Hsiao Y.Y."/>
            <person name="Qi Y."/>
            <person name="Fu T."/>
            <person name="Tang G.D."/>
            <person name="Zhang D."/>
            <person name="Sun W.H."/>
            <person name="Liu D.K."/>
            <person name="Li Y."/>
            <person name="Chen G.Z."/>
            <person name="Liu X.D."/>
            <person name="Liao X.Y."/>
            <person name="Jiang Y.T."/>
            <person name="Yu X."/>
            <person name="Hao Y."/>
            <person name="Huang J."/>
            <person name="Zhao X.W."/>
            <person name="Ke S."/>
            <person name="Chen Y.Y."/>
            <person name="Wu W.L."/>
            <person name="Hsu J.L."/>
            <person name="Lin Y.F."/>
            <person name="Huang M.D."/>
            <person name="Li C.Y."/>
            <person name="Huang L."/>
            <person name="Wang Z.W."/>
            <person name="Zhao X."/>
            <person name="Zhong W.Y."/>
            <person name="Peng D.H."/>
            <person name="Ahmad S."/>
            <person name="Lan S."/>
            <person name="Zhang J.S."/>
            <person name="Tsai W.C."/>
            <person name="Van de Peer Y."/>
            <person name="Liu Z.J."/>
        </authorList>
    </citation>
    <scope>NUCLEOTIDE SEQUENCE</scope>
    <source>
        <strain evidence="5">CP</strain>
    </source>
</reference>
<name>A0AAV9C9H8_ACOCL</name>
<dbReference type="SUPFAM" id="SSF53756">
    <property type="entry name" value="UDP-Glycosyltransferase/glycogen phosphorylase"/>
    <property type="match status" value="1"/>
</dbReference>
<evidence type="ECO:0000313" key="5">
    <source>
        <dbReference type="EMBL" id="KAK1284914.1"/>
    </source>
</evidence>
<proteinExistence type="inferred from homology"/>
<dbReference type="FunFam" id="3.40.50.2000:FF:000060">
    <property type="entry name" value="Glycosyltransferase"/>
    <property type="match status" value="1"/>
</dbReference>
<dbReference type="GO" id="GO:0035251">
    <property type="term" value="F:UDP-glucosyltransferase activity"/>
    <property type="evidence" value="ECO:0007669"/>
    <property type="project" value="TreeGrafter"/>
</dbReference>
<dbReference type="AlphaFoldDB" id="A0AAV9C9H8"/>
<evidence type="ECO:0000256" key="4">
    <source>
        <dbReference type="RuleBase" id="RU362057"/>
    </source>
</evidence>
<accession>A0AAV9C9H8</accession>
<dbReference type="Gene3D" id="3.40.50.2000">
    <property type="entry name" value="Glycogen Phosphorylase B"/>
    <property type="match status" value="2"/>
</dbReference>
<keyword evidence="3" id="KW-0328">Glycosyltransferase</keyword>
<evidence type="ECO:0000313" key="6">
    <source>
        <dbReference type="Proteomes" id="UP001180020"/>
    </source>
</evidence>
<evidence type="ECO:0000256" key="2">
    <source>
        <dbReference type="ARBA" id="ARBA00022679"/>
    </source>
</evidence>
<keyword evidence="2 3" id="KW-0808">Transferase</keyword>
<dbReference type="PANTHER" id="PTHR48047">
    <property type="entry name" value="GLYCOSYLTRANSFERASE"/>
    <property type="match status" value="1"/>
</dbReference>
<evidence type="ECO:0000256" key="3">
    <source>
        <dbReference type="RuleBase" id="RU003718"/>
    </source>
</evidence>
<comment type="similarity">
    <text evidence="1 3">Belongs to the UDP-glycosyltransferase family.</text>
</comment>
<dbReference type="Pfam" id="PF00201">
    <property type="entry name" value="UDPGT"/>
    <property type="match status" value="1"/>
</dbReference>
<evidence type="ECO:0000256" key="1">
    <source>
        <dbReference type="ARBA" id="ARBA00009995"/>
    </source>
</evidence>
<dbReference type="EMBL" id="JAUJYO010000020">
    <property type="protein sequence ID" value="KAK1284914.1"/>
    <property type="molecule type" value="Genomic_DNA"/>
</dbReference>
<dbReference type="InterPro" id="IPR035595">
    <property type="entry name" value="UDP_glycos_trans_CS"/>
</dbReference>
<dbReference type="CDD" id="cd03784">
    <property type="entry name" value="GT1_Gtf-like"/>
    <property type="match status" value="1"/>
</dbReference>
<dbReference type="InterPro" id="IPR002213">
    <property type="entry name" value="UDP_glucos_trans"/>
</dbReference>
<keyword evidence="6" id="KW-1185">Reference proteome</keyword>
<dbReference type="EC" id="2.4.1.-" evidence="4"/>
<comment type="caution">
    <text evidence="5">The sequence shown here is derived from an EMBL/GenBank/DDBJ whole genome shotgun (WGS) entry which is preliminary data.</text>
</comment>
<gene>
    <name evidence="5" type="primary">UGT73C2</name>
    <name evidence="5" type="ORF">QJS10_CPB20g01108</name>
</gene>